<dbReference type="InterPro" id="IPR052350">
    <property type="entry name" value="Metallo-dep_Lactonases"/>
</dbReference>
<gene>
    <name evidence="3" type="ORF">WMW72_06490</name>
</gene>
<sequence length="276" mass="31118">MRIDAHQHYWKVERGDYGWLTPEQGILYRDYGPDELCPELAQQQMERTIVVQAAPTVGETRYLLELCEREESLAGVVGWVDLEDDGVERLLDELARSPYFKGVRPMLQDLEDDAYILRSQVLRSLSLLAERGLTLDILVRPRHLPYVAEMLERVPELAAVVDHIAKPAIAGGELEPWLSGLEKVASHPQVFCKLSGLVTEADLAHWTDADIRPYVTEVCRLFGPERLMFGSDWPVCLLAASYGEVAALLERLLPDSWGEAERAAVFGGNAARFYRI</sequence>
<comment type="similarity">
    <text evidence="1">Belongs to the metallo-dependent hydrolases superfamily.</text>
</comment>
<dbReference type="Pfam" id="PF04909">
    <property type="entry name" value="Amidohydro_2"/>
    <property type="match status" value="1"/>
</dbReference>
<dbReference type="PANTHER" id="PTHR43569:SF2">
    <property type="entry name" value="AMIDOHYDROLASE-RELATED DOMAIN-CONTAINING PROTEIN"/>
    <property type="match status" value="1"/>
</dbReference>
<comment type="caution">
    <text evidence="3">The sequence shown here is derived from an EMBL/GenBank/DDBJ whole genome shotgun (WGS) entry which is preliminary data.</text>
</comment>
<dbReference type="EMBL" id="JBBPCC010000003">
    <property type="protein sequence ID" value="MEK8127561.1"/>
    <property type="molecule type" value="Genomic_DNA"/>
</dbReference>
<evidence type="ECO:0000256" key="1">
    <source>
        <dbReference type="ARBA" id="ARBA00038310"/>
    </source>
</evidence>
<dbReference type="RefSeq" id="WP_341414626.1">
    <property type="nucleotide sequence ID" value="NZ_JBBPCC010000003.1"/>
</dbReference>
<dbReference type="InterPro" id="IPR006680">
    <property type="entry name" value="Amidohydro-rel"/>
</dbReference>
<dbReference type="Gene3D" id="3.20.20.140">
    <property type="entry name" value="Metal-dependent hydrolases"/>
    <property type="match status" value="1"/>
</dbReference>
<proteinExistence type="inferred from homology"/>
<dbReference type="SUPFAM" id="SSF51556">
    <property type="entry name" value="Metallo-dependent hydrolases"/>
    <property type="match status" value="1"/>
</dbReference>
<evidence type="ECO:0000313" key="3">
    <source>
        <dbReference type="EMBL" id="MEK8127561.1"/>
    </source>
</evidence>
<accession>A0ABU9DH07</accession>
<reference evidence="3 4" key="1">
    <citation type="submission" date="2024-04" db="EMBL/GenBank/DDBJ databases">
        <title>draft genome sequnece of Paenibacillus filicis.</title>
        <authorList>
            <person name="Kim D.-U."/>
        </authorList>
    </citation>
    <scope>NUCLEOTIDE SEQUENCE [LARGE SCALE GENOMIC DNA]</scope>
    <source>
        <strain evidence="3 4">KACC14197</strain>
    </source>
</reference>
<keyword evidence="4" id="KW-1185">Reference proteome</keyword>
<dbReference type="InterPro" id="IPR032466">
    <property type="entry name" value="Metal_Hydrolase"/>
</dbReference>
<name>A0ABU9DH07_9BACL</name>
<feature type="domain" description="Amidohydrolase-related" evidence="2">
    <location>
        <begin position="3"/>
        <end position="276"/>
    </location>
</feature>
<protein>
    <submittedName>
        <fullName evidence="3">Amidohydrolase family protein</fullName>
    </submittedName>
</protein>
<dbReference type="Proteomes" id="UP001469365">
    <property type="component" value="Unassembled WGS sequence"/>
</dbReference>
<organism evidence="3 4">
    <name type="scientific">Paenibacillus filicis</name>
    <dbReference type="NCBI Taxonomy" id="669464"/>
    <lineage>
        <taxon>Bacteria</taxon>
        <taxon>Bacillati</taxon>
        <taxon>Bacillota</taxon>
        <taxon>Bacilli</taxon>
        <taxon>Bacillales</taxon>
        <taxon>Paenibacillaceae</taxon>
        <taxon>Paenibacillus</taxon>
    </lineage>
</organism>
<evidence type="ECO:0000259" key="2">
    <source>
        <dbReference type="Pfam" id="PF04909"/>
    </source>
</evidence>
<dbReference type="PANTHER" id="PTHR43569">
    <property type="entry name" value="AMIDOHYDROLASE"/>
    <property type="match status" value="1"/>
</dbReference>
<evidence type="ECO:0000313" key="4">
    <source>
        <dbReference type="Proteomes" id="UP001469365"/>
    </source>
</evidence>